<evidence type="ECO:0000256" key="2">
    <source>
        <dbReference type="ARBA" id="ARBA00001946"/>
    </source>
</evidence>
<feature type="region of interest" description="Disordered" evidence="12">
    <location>
        <begin position="266"/>
        <end position="292"/>
    </location>
</feature>
<keyword evidence="7" id="KW-0479">Metal-binding</keyword>
<comment type="pathway">
    <text evidence="3">Cofactor biosynthesis; tetrahydrofolate biosynthesis; 7,8-dihydrofolate from 2-amino-4-hydroxy-6-hydroxymethyl-7,8-dihydropteridine diphosphate and 4-aminobenzoate: step 1/2.</text>
</comment>
<evidence type="ECO:0000313" key="14">
    <source>
        <dbReference type="EMBL" id="AXR80517.1"/>
    </source>
</evidence>
<dbReference type="InterPro" id="IPR001645">
    <property type="entry name" value="Folylpolyglutamate_synth"/>
</dbReference>
<dbReference type="SUPFAM" id="SSF53623">
    <property type="entry name" value="MurD-like peptide ligases, catalytic domain"/>
    <property type="match status" value="1"/>
</dbReference>
<dbReference type="AlphaFoldDB" id="A0A346PLX2"/>
<dbReference type="GO" id="GO:0004326">
    <property type="term" value="F:tetrahydrofolylpolyglutamate synthase activity"/>
    <property type="evidence" value="ECO:0007669"/>
    <property type="project" value="InterPro"/>
</dbReference>
<dbReference type="InterPro" id="IPR036565">
    <property type="entry name" value="Mur-like_cat_sf"/>
</dbReference>
<comment type="cofactor">
    <cofactor evidence="2">
        <name>Mg(2+)</name>
        <dbReference type="ChEBI" id="CHEBI:18420"/>
    </cofactor>
</comment>
<evidence type="ECO:0000256" key="9">
    <source>
        <dbReference type="ARBA" id="ARBA00022840"/>
    </source>
</evidence>
<evidence type="ECO:0000256" key="6">
    <source>
        <dbReference type="ARBA" id="ARBA00022679"/>
    </source>
</evidence>
<evidence type="ECO:0000256" key="3">
    <source>
        <dbReference type="ARBA" id="ARBA00004763"/>
    </source>
</evidence>
<dbReference type="GO" id="GO:0046656">
    <property type="term" value="P:folic acid biosynthetic process"/>
    <property type="evidence" value="ECO:0007669"/>
    <property type="project" value="UniProtKB-KW"/>
</dbReference>
<dbReference type="Pfam" id="PF00809">
    <property type="entry name" value="Pterin_bind"/>
    <property type="match status" value="1"/>
</dbReference>
<evidence type="ECO:0000256" key="1">
    <source>
        <dbReference type="ARBA" id="ARBA00000012"/>
    </source>
</evidence>
<dbReference type="InterPro" id="IPR013221">
    <property type="entry name" value="Mur_ligase_cen"/>
</dbReference>
<organism evidence="14 15">
    <name type="scientific">Natrarchaeobaculum sulfurireducens</name>
    <dbReference type="NCBI Taxonomy" id="2044521"/>
    <lineage>
        <taxon>Archaea</taxon>
        <taxon>Methanobacteriati</taxon>
        <taxon>Methanobacteriota</taxon>
        <taxon>Stenosarchaea group</taxon>
        <taxon>Halobacteria</taxon>
        <taxon>Halobacteriales</taxon>
        <taxon>Natrialbaceae</taxon>
        <taxon>Natrarchaeobaculum</taxon>
    </lineage>
</organism>
<dbReference type="PROSITE" id="PS00792">
    <property type="entry name" value="DHPS_1"/>
    <property type="match status" value="1"/>
</dbReference>
<evidence type="ECO:0000256" key="5">
    <source>
        <dbReference type="ARBA" id="ARBA00022598"/>
    </source>
</evidence>
<dbReference type="InterPro" id="IPR004101">
    <property type="entry name" value="Mur_ligase_C"/>
</dbReference>
<dbReference type="Pfam" id="PF02875">
    <property type="entry name" value="Mur_ligase_C"/>
    <property type="match status" value="1"/>
</dbReference>
<dbReference type="Gene3D" id="3.90.190.20">
    <property type="entry name" value="Mur ligase, C-terminal domain"/>
    <property type="match status" value="1"/>
</dbReference>
<evidence type="ECO:0000259" key="13">
    <source>
        <dbReference type="PROSITE" id="PS50972"/>
    </source>
</evidence>
<keyword evidence="9" id="KW-0067">ATP-binding</keyword>
<gene>
    <name evidence="14" type="ORF">AArcMg_0494</name>
</gene>
<evidence type="ECO:0000256" key="8">
    <source>
        <dbReference type="ARBA" id="ARBA00022741"/>
    </source>
</evidence>
<reference evidence="15" key="1">
    <citation type="submission" date="2018-02" db="EMBL/GenBank/DDBJ databases">
        <title>Phenotypic and genomic properties of facultatively anaerobic sulfur-reducing natronoarchaea from hypersaline soda lakes.</title>
        <authorList>
            <person name="Sorokin D.Y."/>
            <person name="Kublanov I.V."/>
            <person name="Roman P."/>
            <person name="Sinninghe Damste J.S."/>
            <person name="Golyshin P.N."/>
            <person name="Rojo D."/>
            <person name="Ciordia S."/>
            <person name="Mena M.D.C."/>
            <person name="Ferrer M."/>
            <person name="Messina E."/>
            <person name="Smedile F."/>
            <person name="La Spada G."/>
            <person name="La Cono V."/>
            <person name="Yakimov M.M."/>
        </authorList>
    </citation>
    <scope>NUCLEOTIDE SEQUENCE [LARGE SCALE GENOMIC DNA]</scope>
    <source>
        <strain evidence="15">AArc-Mg</strain>
    </source>
</reference>
<dbReference type="Pfam" id="PF08245">
    <property type="entry name" value="Mur_ligase_M"/>
    <property type="match status" value="1"/>
</dbReference>
<evidence type="ECO:0000313" key="15">
    <source>
        <dbReference type="Proteomes" id="UP000258613"/>
    </source>
</evidence>
<dbReference type="InterPro" id="IPR011005">
    <property type="entry name" value="Dihydropteroate_synth-like_sf"/>
</dbReference>
<dbReference type="CDD" id="cd00739">
    <property type="entry name" value="DHPS"/>
    <property type="match status" value="1"/>
</dbReference>
<dbReference type="EC" id="2.5.1.15" evidence="4"/>
<dbReference type="Proteomes" id="UP000258613">
    <property type="component" value="Chromosome"/>
</dbReference>
<dbReference type="InterPro" id="IPR006390">
    <property type="entry name" value="DHP_synth_dom"/>
</dbReference>
<evidence type="ECO:0000256" key="11">
    <source>
        <dbReference type="ARBA" id="ARBA00022909"/>
    </source>
</evidence>
<feature type="compositionally biased region" description="Basic and acidic residues" evidence="12">
    <location>
        <begin position="282"/>
        <end position="292"/>
    </location>
</feature>
<dbReference type="PANTHER" id="PTHR20941">
    <property type="entry name" value="FOLATE SYNTHESIS PROTEINS"/>
    <property type="match status" value="1"/>
</dbReference>
<dbReference type="GO" id="GO:0046872">
    <property type="term" value="F:metal ion binding"/>
    <property type="evidence" value="ECO:0007669"/>
    <property type="project" value="UniProtKB-KW"/>
</dbReference>
<proteinExistence type="predicted"/>
<name>A0A346PLX2_9EURY</name>
<dbReference type="PROSITE" id="PS50972">
    <property type="entry name" value="PTERIN_BINDING"/>
    <property type="match status" value="1"/>
</dbReference>
<dbReference type="EMBL" id="CP027033">
    <property type="protein sequence ID" value="AXR80517.1"/>
    <property type="molecule type" value="Genomic_DNA"/>
</dbReference>
<keyword evidence="5" id="KW-0436">Ligase</keyword>
<dbReference type="PROSITE" id="PS00793">
    <property type="entry name" value="DHPS_2"/>
    <property type="match status" value="1"/>
</dbReference>
<keyword evidence="6 14" id="KW-0808">Transferase</keyword>
<evidence type="ECO:0000256" key="10">
    <source>
        <dbReference type="ARBA" id="ARBA00022842"/>
    </source>
</evidence>
<keyword evidence="8" id="KW-0547">Nucleotide-binding</keyword>
<dbReference type="GO" id="GO:0046654">
    <property type="term" value="P:tetrahydrofolate biosynthetic process"/>
    <property type="evidence" value="ECO:0007669"/>
    <property type="project" value="TreeGrafter"/>
</dbReference>
<comment type="catalytic activity">
    <reaction evidence="1">
        <text>(7,8-dihydropterin-6-yl)methyl diphosphate + 4-aminobenzoate = 7,8-dihydropteroate + diphosphate</text>
        <dbReference type="Rhea" id="RHEA:19949"/>
        <dbReference type="ChEBI" id="CHEBI:17836"/>
        <dbReference type="ChEBI" id="CHEBI:17839"/>
        <dbReference type="ChEBI" id="CHEBI:33019"/>
        <dbReference type="ChEBI" id="CHEBI:72950"/>
        <dbReference type="EC" id="2.5.1.15"/>
    </reaction>
</comment>
<sequence>MDQDRLRRHRARLTVPLRKLSGCGTGAFDASFIDRRVICSRMDYCEAINRLERLHRSRTEFGTEPTEAMLEAVGNPHEDVAAVQIAGSNGKGSTARLLERILRETGLTVGCYTSPDLNDRRERIQVQGRKIPKREVVRFVETIWPFVVDRSVEGNAPTFFEVFTVMALWHFAREDVDVAVLEVGIGGRYDATSAVDPVAAAVTSVSLEHTDVLGSTVEEIARDKAQVAPDDAPLVTGATGDALEAIRTETDVITVAAAEHLGSEALDADGGGLSGPAVGDRPIGHRDGTPDPDAKADVLVRENGMVSTASSSLSLVGPDWEVQCRTPLLGAHQGINAGIATALARQVAAPSEREIATGIRNVRWPGRFEVMDDAPLSVLDGAHNPEACASVADLLERFEYDDLHLVFGAMFDKDHVEMCRALPEPDRVVLAEASVDRAQPTDVLAATFERETDAAVVEYESVLVALDRTLRTADPDDCVLVTGSLAVVAEARDRWTRTVRSSPTRTSAEARAVLRRADVPESAHRDHAERLPHRTLRFRVRHDEAAELRSLMASIGGTCAVSGIEATDQHVEVVLSGTVAQFTDLTARLRGRSVGGRWLAQQLTRALGISTNDPPRAYPWNDATAVMGVLNVTPDSFHDGGEYDALEDAIARARAMAAAGADVIDVGGESTRPGAQPITAETERERVLPVVDRLADFDVAVSIDTRKPSVAEAALEAGADVVNDVTGLADEAMRRIVADHDVPAVLMHSLSAPVDPDRGYDYDDVVDDVLEQLTERVILAERAGIDRSQLVVDPGLGFGKTAAESFALLDRLEEFRALGTPLMIGHSHKSMLEGVARDGDRLPPTVAATALAAERGVDVVRVHDVAPNAAAVATADRLATSRRQGR</sequence>
<dbReference type="SUPFAM" id="SSF53244">
    <property type="entry name" value="MurD-like peptide ligases, peptide-binding domain"/>
    <property type="match status" value="1"/>
</dbReference>
<dbReference type="InterPro" id="IPR000489">
    <property type="entry name" value="Pterin-binding_dom"/>
</dbReference>
<dbReference type="Gene3D" id="3.40.1190.10">
    <property type="entry name" value="Mur-like, catalytic domain"/>
    <property type="match status" value="1"/>
</dbReference>
<feature type="domain" description="Pterin-binding" evidence="13">
    <location>
        <begin position="624"/>
        <end position="873"/>
    </location>
</feature>
<dbReference type="GO" id="GO:0004156">
    <property type="term" value="F:dihydropteroate synthase activity"/>
    <property type="evidence" value="ECO:0007669"/>
    <property type="project" value="UniProtKB-EC"/>
</dbReference>
<dbReference type="NCBIfam" id="TIGR01496">
    <property type="entry name" value="DHPS"/>
    <property type="match status" value="1"/>
</dbReference>
<keyword evidence="10" id="KW-0460">Magnesium</keyword>
<dbReference type="NCBIfam" id="TIGR01499">
    <property type="entry name" value="folC"/>
    <property type="match status" value="1"/>
</dbReference>
<evidence type="ECO:0000256" key="12">
    <source>
        <dbReference type="SAM" id="MobiDB-lite"/>
    </source>
</evidence>
<dbReference type="PANTHER" id="PTHR20941:SF1">
    <property type="entry name" value="FOLIC ACID SYNTHESIS PROTEIN FOL1"/>
    <property type="match status" value="1"/>
</dbReference>
<dbReference type="SUPFAM" id="SSF51717">
    <property type="entry name" value="Dihydropteroate synthetase-like"/>
    <property type="match status" value="1"/>
</dbReference>
<keyword evidence="15" id="KW-1185">Reference proteome</keyword>
<evidence type="ECO:0000256" key="7">
    <source>
        <dbReference type="ARBA" id="ARBA00022723"/>
    </source>
</evidence>
<dbReference type="InterPro" id="IPR036615">
    <property type="entry name" value="Mur_ligase_C_dom_sf"/>
</dbReference>
<dbReference type="InterPro" id="IPR045031">
    <property type="entry name" value="DHP_synth-like"/>
</dbReference>
<keyword evidence="11" id="KW-0289">Folate biosynthesis</keyword>
<dbReference type="KEGG" id="nag:AArcMg_0494"/>
<dbReference type="Gene3D" id="3.20.20.20">
    <property type="entry name" value="Dihydropteroate synthase-like"/>
    <property type="match status" value="1"/>
</dbReference>
<protein>
    <recommendedName>
        <fullName evidence="4">dihydropteroate synthase</fullName>
        <ecNumber evidence="4">2.5.1.15</ecNumber>
    </recommendedName>
</protein>
<dbReference type="GO" id="GO:0005524">
    <property type="term" value="F:ATP binding"/>
    <property type="evidence" value="ECO:0007669"/>
    <property type="project" value="UniProtKB-KW"/>
</dbReference>
<accession>A0A346PLX2</accession>
<evidence type="ECO:0000256" key="4">
    <source>
        <dbReference type="ARBA" id="ARBA00012458"/>
    </source>
</evidence>